<protein>
    <recommendedName>
        <fullName evidence="6">Major facilitator superfamily (MFS) profile domain-containing protein</fullName>
    </recommendedName>
</protein>
<dbReference type="AlphaFoldDB" id="A0A8D0BSY9"/>
<comment type="subcellular location">
    <subcellularLocation>
        <location evidence="1">Membrane</location>
        <topology evidence="1">Multi-pass membrane protein</topology>
    </subcellularLocation>
</comment>
<dbReference type="Ensembl" id="ENSSMRT00000014662.1">
    <property type="protein sequence ID" value="ENSSMRP00000012585.1"/>
    <property type="gene ID" value="ENSSMRG00000009808.1"/>
</dbReference>
<dbReference type="OMA" id="NIGCINS"/>
<keyword evidence="3 5" id="KW-1133">Transmembrane helix</keyword>
<organism evidence="7 8">
    <name type="scientific">Salvator merianae</name>
    <name type="common">Argentine black and white tegu</name>
    <name type="synonym">Tupinambis merianae</name>
    <dbReference type="NCBI Taxonomy" id="96440"/>
    <lineage>
        <taxon>Eukaryota</taxon>
        <taxon>Metazoa</taxon>
        <taxon>Chordata</taxon>
        <taxon>Craniata</taxon>
        <taxon>Vertebrata</taxon>
        <taxon>Euteleostomi</taxon>
        <taxon>Lepidosauria</taxon>
        <taxon>Squamata</taxon>
        <taxon>Bifurcata</taxon>
        <taxon>Unidentata</taxon>
        <taxon>Episquamata</taxon>
        <taxon>Laterata</taxon>
        <taxon>Teiioidea</taxon>
        <taxon>Teiidae</taxon>
        <taxon>Salvator</taxon>
    </lineage>
</organism>
<dbReference type="PROSITE" id="PS50850">
    <property type="entry name" value="MFS"/>
    <property type="match status" value="1"/>
</dbReference>
<dbReference type="GO" id="GO:0046323">
    <property type="term" value="P:D-glucose import"/>
    <property type="evidence" value="ECO:0007669"/>
    <property type="project" value="TreeGrafter"/>
</dbReference>
<sequence>MYAQTITWTFPQTLTRQLLLATLLSGFGSSFQCGYNLTVLIYPAEFIRNFYNETYQKRSTISIDQSLLIFLWELTVSFFLFGGILGSLLVGPFVDNCGRKGTLLINSVFALISAVLMGCSKALHCYELIIISRLLIGISAGISFCAVPMYLTEIAPENLRGSIGIVAHLFIIFGTLMAQIFSLHKILGNEEGKLRRGIIWAFHHPSCTCIIHCRSLYICPWFILTGIIKLFPHW</sequence>
<feature type="transmembrane region" description="Helical" evidence="5">
    <location>
        <begin position="103"/>
        <end position="123"/>
    </location>
</feature>
<evidence type="ECO:0000259" key="6">
    <source>
        <dbReference type="PROSITE" id="PS50850"/>
    </source>
</evidence>
<feature type="transmembrane region" description="Helical" evidence="5">
    <location>
        <begin position="130"/>
        <end position="151"/>
    </location>
</feature>
<dbReference type="Proteomes" id="UP000694421">
    <property type="component" value="Unplaced"/>
</dbReference>
<dbReference type="InterPro" id="IPR045263">
    <property type="entry name" value="GLUT"/>
</dbReference>
<feature type="domain" description="Major facilitator superfamily (MFS) profile" evidence="6">
    <location>
        <begin position="22"/>
        <end position="234"/>
    </location>
</feature>
<dbReference type="PANTHER" id="PTHR23503">
    <property type="entry name" value="SOLUTE CARRIER FAMILY 2"/>
    <property type="match status" value="1"/>
</dbReference>
<reference evidence="7" key="2">
    <citation type="submission" date="2025-09" db="UniProtKB">
        <authorList>
            <consortium name="Ensembl"/>
        </authorList>
    </citation>
    <scope>IDENTIFICATION</scope>
</reference>
<keyword evidence="8" id="KW-1185">Reference proteome</keyword>
<dbReference type="PANTHER" id="PTHR23503:SF32">
    <property type="entry name" value="SOLUTE CARRIER FAMILY 2, FACILITATED GLUCOSE TRANSPORTER MEMBER 5"/>
    <property type="match status" value="1"/>
</dbReference>
<dbReference type="GO" id="GO:0070837">
    <property type="term" value="P:dehydroascorbic acid transport"/>
    <property type="evidence" value="ECO:0007669"/>
    <property type="project" value="TreeGrafter"/>
</dbReference>
<dbReference type="InterPro" id="IPR005829">
    <property type="entry name" value="Sugar_transporter_CS"/>
</dbReference>
<keyword evidence="2 5" id="KW-0812">Transmembrane</keyword>
<dbReference type="InterPro" id="IPR005828">
    <property type="entry name" value="MFS_sugar_transport-like"/>
</dbReference>
<dbReference type="GeneTree" id="ENSGT00940000156846"/>
<proteinExistence type="predicted"/>
<evidence type="ECO:0000256" key="3">
    <source>
        <dbReference type="ARBA" id="ARBA00022989"/>
    </source>
</evidence>
<accession>A0A8D0BSY9</accession>
<evidence type="ECO:0000313" key="7">
    <source>
        <dbReference type="Ensembl" id="ENSSMRP00000012585.1"/>
    </source>
</evidence>
<dbReference type="GO" id="GO:0005886">
    <property type="term" value="C:plasma membrane"/>
    <property type="evidence" value="ECO:0007669"/>
    <property type="project" value="TreeGrafter"/>
</dbReference>
<reference evidence="7" key="1">
    <citation type="submission" date="2025-08" db="UniProtKB">
        <authorList>
            <consortium name="Ensembl"/>
        </authorList>
    </citation>
    <scope>IDENTIFICATION</scope>
</reference>
<dbReference type="GO" id="GO:0055056">
    <property type="term" value="F:D-glucose transmembrane transporter activity"/>
    <property type="evidence" value="ECO:0007669"/>
    <property type="project" value="TreeGrafter"/>
</dbReference>
<dbReference type="PROSITE" id="PS00217">
    <property type="entry name" value="SUGAR_TRANSPORT_2"/>
    <property type="match status" value="1"/>
</dbReference>
<name>A0A8D0BSY9_SALMN</name>
<evidence type="ECO:0000313" key="8">
    <source>
        <dbReference type="Proteomes" id="UP000694421"/>
    </source>
</evidence>
<dbReference type="InterPro" id="IPR020846">
    <property type="entry name" value="MFS_dom"/>
</dbReference>
<feature type="transmembrane region" description="Helical" evidence="5">
    <location>
        <begin position="67"/>
        <end position="91"/>
    </location>
</feature>
<dbReference type="SUPFAM" id="SSF103473">
    <property type="entry name" value="MFS general substrate transporter"/>
    <property type="match status" value="1"/>
</dbReference>
<evidence type="ECO:0000256" key="4">
    <source>
        <dbReference type="ARBA" id="ARBA00023136"/>
    </source>
</evidence>
<evidence type="ECO:0000256" key="1">
    <source>
        <dbReference type="ARBA" id="ARBA00004141"/>
    </source>
</evidence>
<dbReference type="Gene3D" id="1.20.1250.20">
    <property type="entry name" value="MFS general substrate transporter like domains"/>
    <property type="match status" value="1"/>
</dbReference>
<dbReference type="Pfam" id="PF00083">
    <property type="entry name" value="Sugar_tr"/>
    <property type="match status" value="1"/>
</dbReference>
<evidence type="ECO:0000256" key="5">
    <source>
        <dbReference type="SAM" id="Phobius"/>
    </source>
</evidence>
<feature type="transmembrane region" description="Helical" evidence="5">
    <location>
        <begin position="163"/>
        <end position="187"/>
    </location>
</feature>
<evidence type="ECO:0000256" key="2">
    <source>
        <dbReference type="ARBA" id="ARBA00022692"/>
    </source>
</evidence>
<keyword evidence="4 5" id="KW-0472">Membrane</keyword>
<dbReference type="InterPro" id="IPR036259">
    <property type="entry name" value="MFS_trans_sf"/>
</dbReference>